<name>A0ACC2PPF7_9HYME</name>
<comment type="caution">
    <text evidence="1">The sequence shown here is derived from an EMBL/GenBank/DDBJ whole genome shotgun (WGS) entry which is preliminary data.</text>
</comment>
<protein>
    <submittedName>
        <fullName evidence="1">Uncharacterized protein</fullName>
    </submittedName>
</protein>
<evidence type="ECO:0000313" key="1">
    <source>
        <dbReference type="EMBL" id="KAJ8685184.1"/>
    </source>
</evidence>
<keyword evidence="2" id="KW-1185">Reference proteome</keyword>
<evidence type="ECO:0000313" key="2">
    <source>
        <dbReference type="Proteomes" id="UP001239111"/>
    </source>
</evidence>
<proteinExistence type="predicted"/>
<dbReference type="Proteomes" id="UP001239111">
    <property type="component" value="Chromosome 1"/>
</dbReference>
<reference evidence="1" key="1">
    <citation type="submission" date="2023-04" db="EMBL/GenBank/DDBJ databases">
        <title>A chromosome-level genome assembly of the parasitoid wasp Eretmocerus hayati.</title>
        <authorList>
            <person name="Zhong Y."/>
            <person name="Liu S."/>
            <person name="Liu Y."/>
        </authorList>
    </citation>
    <scope>NUCLEOTIDE SEQUENCE</scope>
    <source>
        <strain evidence="1">ZJU_SS_LIU_2023</strain>
    </source>
</reference>
<gene>
    <name evidence="1" type="ORF">QAD02_020977</name>
</gene>
<sequence>MAREISIANAHFCHQITILNKSKECHRFILSNTITNSAETLGTFGNIVQFQLMLSWVIFSATYDEVQEKVEIALENSDIDEEFRRRANKKTRHERHKKDQDSDDSDAGEISKEDFPKPPAGDDLDHFSIHYTLNIQFGADRE</sequence>
<dbReference type="EMBL" id="CM056741">
    <property type="protein sequence ID" value="KAJ8685184.1"/>
    <property type="molecule type" value="Genomic_DNA"/>
</dbReference>
<organism evidence="1 2">
    <name type="scientific">Eretmocerus hayati</name>
    <dbReference type="NCBI Taxonomy" id="131215"/>
    <lineage>
        <taxon>Eukaryota</taxon>
        <taxon>Metazoa</taxon>
        <taxon>Ecdysozoa</taxon>
        <taxon>Arthropoda</taxon>
        <taxon>Hexapoda</taxon>
        <taxon>Insecta</taxon>
        <taxon>Pterygota</taxon>
        <taxon>Neoptera</taxon>
        <taxon>Endopterygota</taxon>
        <taxon>Hymenoptera</taxon>
        <taxon>Apocrita</taxon>
        <taxon>Proctotrupomorpha</taxon>
        <taxon>Chalcidoidea</taxon>
        <taxon>Aphelinidae</taxon>
        <taxon>Aphelininae</taxon>
        <taxon>Eretmocerus</taxon>
    </lineage>
</organism>
<accession>A0ACC2PPF7</accession>